<sequence length="169" mass="19503">MRNILFFFLLFFISLKVSAAQSDTSAYQTQRLKINALLAERSARFGQYDESLNARTGIFGFQTKKDIRNSNEILRQLVLNDNNIFKELKILMDYKDLEVQQVKTSAGESDERIQNYKLSIKQLQDQNQLLKAEAGTAIKDKHFAYTLSLLLLLVTGGMAWYVLKKIKRI</sequence>
<dbReference type="EMBL" id="CP001681">
    <property type="protein sequence ID" value="ACU04069.1"/>
    <property type="molecule type" value="Genomic_DNA"/>
</dbReference>
<evidence type="ECO:0000256" key="2">
    <source>
        <dbReference type="SAM" id="Phobius"/>
    </source>
</evidence>
<keyword evidence="5" id="KW-1185">Reference proteome</keyword>
<keyword evidence="3" id="KW-0732">Signal</keyword>
<keyword evidence="2" id="KW-0812">Transmembrane</keyword>
<keyword evidence="2" id="KW-1133">Transmembrane helix</keyword>
<reference evidence="4 5" key="1">
    <citation type="journal article" date="2009" name="Stand. Genomic Sci.">
        <title>Complete genome sequence of Pedobacter heparinus type strain (HIM 762-3).</title>
        <authorList>
            <person name="Han C."/>
            <person name="Spring S."/>
            <person name="Lapidus A."/>
            <person name="Del Rio T.G."/>
            <person name="Tice H."/>
            <person name="Copeland A."/>
            <person name="Cheng J.F."/>
            <person name="Lucas S."/>
            <person name="Chen F."/>
            <person name="Nolan M."/>
            <person name="Bruce D."/>
            <person name="Goodwin L."/>
            <person name="Pitluck S."/>
            <person name="Ivanova N."/>
            <person name="Mavromatis K."/>
            <person name="Mikhailova N."/>
            <person name="Pati A."/>
            <person name="Chen A."/>
            <person name="Palaniappan K."/>
            <person name="Land M."/>
            <person name="Hauser L."/>
            <person name="Chang Y.J."/>
            <person name="Jeffries C.C."/>
            <person name="Saunders E."/>
            <person name="Chertkov O."/>
            <person name="Brettin T."/>
            <person name="Goker M."/>
            <person name="Rohde M."/>
            <person name="Bristow J."/>
            <person name="Eisen J.A."/>
            <person name="Markowitz V."/>
            <person name="Hugenholtz P."/>
            <person name="Kyrpides N.C."/>
            <person name="Klenk H.P."/>
            <person name="Detter J.C."/>
        </authorList>
    </citation>
    <scope>NUCLEOTIDE SEQUENCE [LARGE SCALE GENOMIC DNA]</scope>
    <source>
        <strain evidence="5">ATCC 13125 / DSM 2366 / CIP 104194 / JCM 7457 / NBRC 12017 / NCIMB 9290 / NRRL B-14731 / HIM 762-3</strain>
    </source>
</reference>
<dbReference type="RefSeq" id="WP_015807683.1">
    <property type="nucleotide sequence ID" value="NC_013061.1"/>
</dbReference>
<feature type="chain" id="PRO_5002973332" evidence="3">
    <location>
        <begin position="20"/>
        <end position="169"/>
    </location>
</feature>
<accession>C6XVZ0</accession>
<protein>
    <submittedName>
        <fullName evidence="4">Uncharacterized protein</fullName>
    </submittedName>
</protein>
<feature type="coiled-coil region" evidence="1">
    <location>
        <begin position="106"/>
        <end position="140"/>
    </location>
</feature>
<keyword evidence="2" id="KW-0472">Membrane</keyword>
<feature type="signal peptide" evidence="3">
    <location>
        <begin position="1"/>
        <end position="19"/>
    </location>
</feature>
<dbReference type="HOGENOM" id="CLU_126587_0_0_10"/>
<evidence type="ECO:0000256" key="1">
    <source>
        <dbReference type="SAM" id="Coils"/>
    </source>
</evidence>
<dbReference type="KEGG" id="phe:Phep_1861"/>
<proteinExistence type="predicted"/>
<dbReference type="OrthoDB" id="713774at2"/>
<evidence type="ECO:0000313" key="5">
    <source>
        <dbReference type="Proteomes" id="UP000000852"/>
    </source>
</evidence>
<dbReference type="AlphaFoldDB" id="C6XVZ0"/>
<dbReference type="Proteomes" id="UP000000852">
    <property type="component" value="Chromosome"/>
</dbReference>
<evidence type="ECO:0000256" key="3">
    <source>
        <dbReference type="SAM" id="SignalP"/>
    </source>
</evidence>
<evidence type="ECO:0000313" key="4">
    <source>
        <dbReference type="EMBL" id="ACU04069.1"/>
    </source>
</evidence>
<gene>
    <name evidence="4" type="ordered locus">Phep_1861</name>
</gene>
<organism evidence="4 5">
    <name type="scientific">Pedobacter heparinus (strain ATCC 13125 / DSM 2366 / CIP 104194 / JCM 7457 / NBRC 12017 / NCIMB 9290 / NRRL B-14731 / HIM 762-3)</name>
    <dbReference type="NCBI Taxonomy" id="485917"/>
    <lineage>
        <taxon>Bacteria</taxon>
        <taxon>Pseudomonadati</taxon>
        <taxon>Bacteroidota</taxon>
        <taxon>Sphingobacteriia</taxon>
        <taxon>Sphingobacteriales</taxon>
        <taxon>Sphingobacteriaceae</taxon>
        <taxon>Pedobacter</taxon>
    </lineage>
</organism>
<keyword evidence="1" id="KW-0175">Coiled coil</keyword>
<name>C6XVZ0_PEDHD</name>
<dbReference type="STRING" id="485917.Phep_1861"/>
<feature type="transmembrane region" description="Helical" evidence="2">
    <location>
        <begin position="143"/>
        <end position="163"/>
    </location>
</feature>
<dbReference type="eggNOG" id="ENOG5033WFZ">
    <property type="taxonomic scope" value="Bacteria"/>
</dbReference>